<dbReference type="InterPro" id="IPR050706">
    <property type="entry name" value="Cyclic-di-GMP_PDE-like"/>
</dbReference>
<dbReference type="InterPro" id="IPR035919">
    <property type="entry name" value="EAL_sf"/>
</dbReference>
<proteinExistence type="predicted"/>
<gene>
    <name evidence="2" type="ORF">C8J24_0016</name>
</gene>
<dbReference type="PANTHER" id="PTHR33121:SF15">
    <property type="entry name" value="BLUE LIGHT- AND TEMPERATURE-REGULATED ANTIREPRESSOR BLUF"/>
    <property type="match status" value="1"/>
</dbReference>
<evidence type="ECO:0000313" key="3">
    <source>
        <dbReference type="Proteomes" id="UP000240996"/>
    </source>
</evidence>
<dbReference type="Proteomes" id="UP000240996">
    <property type="component" value="Unassembled WGS sequence"/>
</dbReference>
<dbReference type="Pfam" id="PF00563">
    <property type="entry name" value="EAL"/>
    <property type="match status" value="1"/>
</dbReference>
<keyword evidence="3" id="KW-1185">Reference proteome</keyword>
<dbReference type="SMART" id="SM00052">
    <property type="entry name" value="EAL"/>
    <property type="match status" value="1"/>
</dbReference>
<dbReference type="Gene3D" id="3.20.20.450">
    <property type="entry name" value="EAL domain"/>
    <property type="match status" value="1"/>
</dbReference>
<dbReference type="EMBL" id="PZZN01000001">
    <property type="protein sequence ID" value="PTM46649.1"/>
    <property type="molecule type" value="Genomic_DNA"/>
</dbReference>
<accession>A0A2T4YS78</accession>
<protein>
    <submittedName>
        <fullName evidence="2">EAL domain-containing protein (Putative c-di-GMP-specific phosphodiesterase class I)</fullName>
    </submittedName>
</protein>
<feature type="domain" description="EAL" evidence="1">
    <location>
        <begin position="28"/>
        <end position="277"/>
    </location>
</feature>
<evidence type="ECO:0000313" key="2">
    <source>
        <dbReference type="EMBL" id="PTM46649.1"/>
    </source>
</evidence>
<evidence type="ECO:0000259" key="1">
    <source>
        <dbReference type="PROSITE" id="PS50883"/>
    </source>
</evidence>
<dbReference type="CDD" id="cd01948">
    <property type="entry name" value="EAL"/>
    <property type="match status" value="1"/>
</dbReference>
<dbReference type="PANTHER" id="PTHR33121">
    <property type="entry name" value="CYCLIC DI-GMP PHOSPHODIESTERASE PDEF"/>
    <property type="match status" value="1"/>
</dbReference>
<dbReference type="SUPFAM" id="SSF141868">
    <property type="entry name" value="EAL domain-like"/>
    <property type="match status" value="1"/>
</dbReference>
<sequence>MTFIDPAPFRAAARATADAIAPVETATRVTCGACGTGSMLPFDFTMAFQPIVNIATERVWAYEALVRGADGAGAGAILDRVSGDMIYGFDQACRVRAVEMAGALFTPGEDVKLSINFMPNAVYEPNACIRATLGAAARVGFDKRNLMFEFTENERMRDVPHVRRIIEAYRAQGFVTAIDDFGAGYAGLGLLAELNPDVIKIDMALIRGIDGSAVKRSIVAAVIALCDELGIIPIAEGIETSGELAALRALGVRLCQGYLIARPAIARLPVPFADAAEVVHA</sequence>
<name>A0A2T4YS78_9SPHN</name>
<dbReference type="InterPro" id="IPR001633">
    <property type="entry name" value="EAL_dom"/>
</dbReference>
<dbReference type="AlphaFoldDB" id="A0A2T4YS78"/>
<dbReference type="GO" id="GO:0071111">
    <property type="term" value="F:cyclic-guanylate-specific phosphodiesterase activity"/>
    <property type="evidence" value="ECO:0007669"/>
    <property type="project" value="InterPro"/>
</dbReference>
<comment type="caution">
    <text evidence="2">The sequence shown here is derived from an EMBL/GenBank/DDBJ whole genome shotgun (WGS) entry which is preliminary data.</text>
</comment>
<organism evidence="2 3">
    <name type="scientific">Sphingomonas aerolata</name>
    <dbReference type="NCBI Taxonomy" id="185951"/>
    <lineage>
        <taxon>Bacteria</taxon>
        <taxon>Pseudomonadati</taxon>
        <taxon>Pseudomonadota</taxon>
        <taxon>Alphaproteobacteria</taxon>
        <taxon>Sphingomonadales</taxon>
        <taxon>Sphingomonadaceae</taxon>
        <taxon>Sphingomonas</taxon>
    </lineage>
</organism>
<dbReference type="PROSITE" id="PS50883">
    <property type="entry name" value="EAL"/>
    <property type="match status" value="1"/>
</dbReference>
<reference evidence="2 3" key="1">
    <citation type="submission" date="2018-04" db="EMBL/GenBank/DDBJ databases">
        <title>Genomic Encyclopedia of Type Strains, Phase III (KMG-III): the genomes of soil and plant-associated and newly described type strains.</title>
        <authorList>
            <person name="Whitman W."/>
        </authorList>
    </citation>
    <scope>NUCLEOTIDE SEQUENCE [LARGE SCALE GENOMIC DNA]</scope>
    <source>
        <strain evidence="2 3">NW12</strain>
    </source>
</reference>